<evidence type="ECO:0000313" key="8">
    <source>
        <dbReference type="EMBL" id="KAJ4961501.1"/>
    </source>
</evidence>
<proteinExistence type="predicted"/>
<dbReference type="PROSITE" id="PS50110">
    <property type="entry name" value="RESPONSE_REGULATORY"/>
    <property type="match status" value="1"/>
</dbReference>
<feature type="transmembrane region" description="Helical" evidence="5">
    <location>
        <begin position="353"/>
        <end position="372"/>
    </location>
</feature>
<dbReference type="InterPro" id="IPR036890">
    <property type="entry name" value="HATPase_C_sf"/>
</dbReference>
<dbReference type="Pfam" id="PF00512">
    <property type="entry name" value="HisKA"/>
    <property type="match status" value="1"/>
</dbReference>
<evidence type="ECO:0000256" key="3">
    <source>
        <dbReference type="ARBA" id="ARBA00022553"/>
    </source>
</evidence>
<dbReference type="Pfam" id="PF00072">
    <property type="entry name" value="Response_reg"/>
    <property type="match status" value="1"/>
</dbReference>
<dbReference type="EC" id="2.7.13.3" evidence="2"/>
<feature type="domain" description="Response regulatory" evidence="7">
    <location>
        <begin position="963"/>
        <end position="1096"/>
    </location>
</feature>
<dbReference type="SUPFAM" id="SSF52172">
    <property type="entry name" value="CheY-like"/>
    <property type="match status" value="1"/>
</dbReference>
<dbReference type="Pfam" id="PF02518">
    <property type="entry name" value="HATPase_c"/>
    <property type="match status" value="1"/>
</dbReference>
<evidence type="ECO:0000256" key="1">
    <source>
        <dbReference type="ARBA" id="ARBA00000085"/>
    </source>
</evidence>
<dbReference type="SUPFAM" id="SSF55874">
    <property type="entry name" value="ATPase domain of HSP90 chaperone/DNA topoisomerase II/histidine kinase"/>
    <property type="match status" value="1"/>
</dbReference>
<dbReference type="Gene3D" id="1.10.287.130">
    <property type="match status" value="1"/>
</dbReference>
<evidence type="ECO:0000256" key="4">
    <source>
        <dbReference type="PROSITE-ProRule" id="PRU00169"/>
    </source>
</evidence>
<evidence type="ECO:0000259" key="6">
    <source>
        <dbReference type="PROSITE" id="PS50109"/>
    </source>
</evidence>
<keyword evidence="5" id="KW-1133">Transmembrane helix</keyword>
<keyword evidence="9" id="KW-1185">Reference proteome</keyword>
<dbReference type="EMBL" id="JAMYWD010000009">
    <property type="protein sequence ID" value="KAJ4961501.1"/>
    <property type="molecule type" value="Genomic_DNA"/>
</dbReference>
<dbReference type="Gene3D" id="3.40.50.2300">
    <property type="match status" value="1"/>
</dbReference>
<dbReference type="InterPro" id="IPR011006">
    <property type="entry name" value="CheY-like_superfamily"/>
</dbReference>
<keyword evidence="3 4" id="KW-0597">Phosphoprotein</keyword>
<accession>A0A9Q0K391</accession>
<evidence type="ECO:0000256" key="2">
    <source>
        <dbReference type="ARBA" id="ARBA00012438"/>
    </source>
</evidence>
<dbReference type="InterPro" id="IPR001789">
    <property type="entry name" value="Sig_transdc_resp-reg_receiver"/>
</dbReference>
<dbReference type="InterPro" id="IPR036097">
    <property type="entry name" value="HisK_dim/P_sf"/>
</dbReference>
<dbReference type="SMART" id="SM00448">
    <property type="entry name" value="REC"/>
    <property type="match status" value="1"/>
</dbReference>
<protein>
    <recommendedName>
        <fullName evidence="2">histidine kinase</fullName>
        <ecNumber evidence="2">2.7.13.3</ecNumber>
    </recommendedName>
</protein>
<feature type="transmembrane region" description="Helical" evidence="5">
    <location>
        <begin position="12"/>
        <end position="35"/>
    </location>
</feature>
<dbReference type="InterPro" id="IPR050956">
    <property type="entry name" value="2C_system_His_kinase"/>
</dbReference>
<evidence type="ECO:0000259" key="7">
    <source>
        <dbReference type="PROSITE" id="PS50110"/>
    </source>
</evidence>
<dbReference type="InterPro" id="IPR005467">
    <property type="entry name" value="His_kinase_dom"/>
</dbReference>
<evidence type="ECO:0000256" key="5">
    <source>
        <dbReference type="SAM" id="Phobius"/>
    </source>
</evidence>
<dbReference type="SUPFAM" id="SSF47384">
    <property type="entry name" value="Homodimeric domain of signal transducing histidine kinase"/>
    <property type="match status" value="1"/>
</dbReference>
<feature type="modified residue" description="4-aspartylphosphate" evidence="4">
    <location>
        <position position="1027"/>
    </location>
</feature>
<dbReference type="Proteomes" id="UP001141806">
    <property type="component" value="Unassembled WGS sequence"/>
</dbReference>
<gene>
    <name evidence="8" type="ORF">NE237_021411</name>
</gene>
<dbReference type="InterPro" id="IPR003594">
    <property type="entry name" value="HATPase_dom"/>
</dbReference>
<feature type="domain" description="Histidine kinase" evidence="6">
    <location>
        <begin position="408"/>
        <end position="674"/>
    </location>
</feature>
<dbReference type="SMART" id="SM00387">
    <property type="entry name" value="HATPase_c"/>
    <property type="match status" value="1"/>
</dbReference>
<name>A0A9Q0K391_9MAGN</name>
<comment type="catalytic activity">
    <reaction evidence="1">
        <text>ATP + protein L-histidine = ADP + protein N-phospho-L-histidine.</text>
        <dbReference type="EC" id="2.7.13.3"/>
    </reaction>
</comment>
<dbReference type="CDD" id="cd17546">
    <property type="entry name" value="REC_hyHK_CKI1_RcsC-like"/>
    <property type="match status" value="1"/>
</dbReference>
<comment type="caution">
    <text evidence="8">The sequence shown here is derived from an EMBL/GenBank/DDBJ whole genome shotgun (WGS) entry which is preliminary data.</text>
</comment>
<organism evidence="8 9">
    <name type="scientific">Protea cynaroides</name>
    <dbReference type="NCBI Taxonomy" id="273540"/>
    <lineage>
        <taxon>Eukaryota</taxon>
        <taxon>Viridiplantae</taxon>
        <taxon>Streptophyta</taxon>
        <taxon>Embryophyta</taxon>
        <taxon>Tracheophyta</taxon>
        <taxon>Spermatophyta</taxon>
        <taxon>Magnoliopsida</taxon>
        <taxon>Proteales</taxon>
        <taxon>Proteaceae</taxon>
        <taxon>Protea</taxon>
    </lineage>
</organism>
<dbReference type="GO" id="GO:0000155">
    <property type="term" value="F:phosphorelay sensor kinase activity"/>
    <property type="evidence" value="ECO:0007669"/>
    <property type="project" value="InterPro"/>
</dbReference>
<dbReference type="PANTHER" id="PTHR43719">
    <property type="entry name" value="TWO-COMPONENT HISTIDINE KINASE"/>
    <property type="match status" value="1"/>
</dbReference>
<keyword evidence="5" id="KW-0472">Membrane</keyword>
<dbReference type="PANTHER" id="PTHR43719:SF75">
    <property type="entry name" value="HISTIDINE KINASE CKI1"/>
    <property type="match status" value="1"/>
</dbReference>
<sequence length="1098" mass="121966">MKLKLSRAWHPVCLFIALVLVVLLIPCLVTTAWYAKTTRLDHTIEKALESSLNGSLSRVQTTAKSLVPFNSSALHLARLLSSSLIGTELSFSTLMAKVAPTLFLAFSTIPKVSQISFIGRDGLLFSYLYDGNQTLAVYSNTSHFSIGATANAKTITWYTQHVNYETGKQYGQAISMNPMVTVNASWFQKASGSANGYSSLGAKWNKAQDLLLLQSAAIDRIGVISLGFSAMDIIDSFSGINHYGGQLYLASKDGEVLAQVGPRNARMVFHNGTRPIQLAEEHGDVTIHDTNISCKSTDYLSKSSNVSIHGMKYISYCSTLDIAWVRLVIVYVFPHKELVDLVRKDSKVAFSLLLLMLISMVLSISFFILLTLRAARREIVLCATLIKQMESTQQAERKSMMKSLAFASASHDIRSFLATISGLIQFSCEEVPLDSKLKMNLVQMNACTEDLLGILNSVLDTSKIEAGKMQLEDEEFNLVELLEDVVDLYYLPGIKKGIDVVLDPYDLSILGFSLVRGDRGKLKQILCNLLSNAVKFTSEGHVSLRAWVKKVSIENSILASNHNGPLSCLSRFIYKSSESYNDLNNLRPIQQNSNTMEFVFEVNDTGKGIPKEKQSSVFENFVQVKETALGHGGHGLGLGIVQSLVRLMGGEIRIIGKEPGERGTCFRFNIFLATRGAASIASTGGEENKLPDHHISNYLEPYMGLHVQNQNSRNEGSHVVLLIQGDERRRISHKLIDSLGITVSIVKQWEHLSPTLEMIKHKLYLADPSSSGKSEFVSSGDSFNFNVAAKDVTVNIKDETNFIRSLHKRTSFRSTTFILIVIDVYAGPFQDMHLIVANFHKELNNANCKVVWLDKPTTYSSHLKGIEEEKLSQFDYVVRKPLHGPCLYEVLKILPEFGSNIQSNLMKSKREITTLDAPSILDPSPSTEQIHMKYKSVLPQSHHQQSPQHMTLEGKRKLLSGKKVLVAEDNAVLCRVAISVLAHLGATVEFYVNGKEVLEQVCKALSEINQSIETVDQVLPYDFILMDCEMPVIDGYEATRLIRIEERRFGIHIPIIALTADATVEAATKIVQSGMDFHLVKPLKEDQLLNAINFINSK</sequence>
<dbReference type="SMART" id="SM00388">
    <property type="entry name" value="HisKA"/>
    <property type="match status" value="1"/>
</dbReference>
<dbReference type="InterPro" id="IPR004358">
    <property type="entry name" value="Sig_transdc_His_kin-like_C"/>
</dbReference>
<dbReference type="PRINTS" id="PR00344">
    <property type="entry name" value="BCTRLSENSOR"/>
</dbReference>
<feature type="transmembrane region" description="Helical" evidence="5">
    <location>
        <begin position="313"/>
        <end position="333"/>
    </location>
</feature>
<evidence type="ECO:0000313" key="9">
    <source>
        <dbReference type="Proteomes" id="UP001141806"/>
    </source>
</evidence>
<dbReference type="CDD" id="cd00082">
    <property type="entry name" value="HisKA"/>
    <property type="match status" value="1"/>
</dbReference>
<dbReference type="PROSITE" id="PS50109">
    <property type="entry name" value="HIS_KIN"/>
    <property type="match status" value="1"/>
</dbReference>
<keyword evidence="5" id="KW-0812">Transmembrane</keyword>
<dbReference type="AlphaFoldDB" id="A0A9Q0K391"/>
<dbReference type="OrthoDB" id="60033at2759"/>
<dbReference type="InterPro" id="IPR003661">
    <property type="entry name" value="HisK_dim/P_dom"/>
</dbReference>
<dbReference type="Gene3D" id="3.30.565.10">
    <property type="entry name" value="Histidine kinase-like ATPase, C-terminal domain"/>
    <property type="match status" value="1"/>
</dbReference>
<reference evidence="8" key="1">
    <citation type="journal article" date="2023" name="Plant J.">
        <title>The genome of the king protea, Protea cynaroides.</title>
        <authorList>
            <person name="Chang J."/>
            <person name="Duong T.A."/>
            <person name="Schoeman C."/>
            <person name="Ma X."/>
            <person name="Roodt D."/>
            <person name="Barker N."/>
            <person name="Li Z."/>
            <person name="Van de Peer Y."/>
            <person name="Mizrachi E."/>
        </authorList>
    </citation>
    <scope>NUCLEOTIDE SEQUENCE</scope>
    <source>
        <tissue evidence="8">Young leaves</tissue>
    </source>
</reference>